<protein>
    <submittedName>
        <fullName evidence="3">Unannotated protein</fullName>
    </submittedName>
</protein>
<name>A0A6J7SPT3_9ZZZZ</name>
<dbReference type="Pfam" id="PF01740">
    <property type="entry name" value="STAS"/>
    <property type="match status" value="1"/>
</dbReference>
<evidence type="ECO:0000256" key="1">
    <source>
        <dbReference type="ARBA" id="ARBA00009013"/>
    </source>
</evidence>
<dbReference type="PANTHER" id="PTHR33495:SF2">
    <property type="entry name" value="ANTI-SIGMA FACTOR ANTAGONIST TM_1081-RELATED"/>
    <property type="match status" value="1"/>
</dbReference>
<organism evidence="3">
    <name type="scientific">freshwater metagenome</name>
    <dbReference type="NCBI Taxonomy" id="449393"/>
    <lineage>
        <taxon>unclassified sequences</taxon>
        <taxon>metagenomes</taxon>
        <taxon>ecological metagenomes</taxon>
    </lineage>
</organism>
<dbReference type="AlphaFoldDB" id="A0A6J7SPT3"/>
<dbReference type="InterPro" id="IPR002645">
    <property type="entry name" value="STAS_dom"/>
</dbReference>
<feature type="domain" description="STAS" evidence="2">
    <location>
        <begin position="21"/>
        <end position="129"/>
    </location>
</feature>
<evidence type="ECO:0000313" key="3">
    <source>
        <dbReference type="EMBL" id="CAB5043434.1"/>
    </source>
</evidence>
<gene>
    <name evidence="3" type="ORF">UFOPK4237_01793</name>
</gene>
<dbReference type="InterPro" id="IPR003658">
    <property type="entry name" value="Anti-sigma_ant"/>
</dbReference>
<reference evidence="3" key="1">
    <citation type="submission" date="2020-05" db="EMBL/GenBank/DDBJ databases">
        <authorList>
            <person name="Chiriac C."/>
            <person name="Salcher M."/>
            <person name="Ghai R."/>
            <person name="Kavagutti S V."/>
        </authorList>
    </citation>
    <scope>NUCLEOTIDE SEQUENCE</scope>
</reference>
<sequence length="132" mass="13907">MLVFISPTVTRGMCDGLHMEFGVSSEIVSGALVVSVRGDVDLATASHLDSEILTSWQPPQALIVDASAVPFMDSTGLGVLIKAAERAGELGGTVAIVTTTDRVRKVITITGLDSFIYVARSLPEALRATKFT</sequence>
<dbReference type="Gene3D" id="3.30.750.24">
    <property type="entry name" value="STAS domain"/>
    <property type="match status" value="1"/>
</dbReference>
<dbReference type="PANTHER" id="PTHR33495">
    <property type="entry name" value="ANTI-SIGMA FACTOR ANTAGONIST TM_1081-RELATED-RELATED"/>
    <property type="match status" value="1"/>
</dbReference>
<dbReference type="GO" id="GO:0043856">
    <property type="term" value="F:anti-sigma factor antagonist activity"/>
    <property type="evidence" value="ECO:0007669"/>
    <property type="project" value="InterPro"/>
</dbReference>
<comment type="similarity">
    <text evidence="1">Belongs to the anti-sigma-factor antagonist family.</text>
</comment>
<dbReference type="InterPro" id="IPR036513">
    <property type="entry name" value="STAS_dom_sf"/>
</dbReference>
<dbReference type="PROSITE" id="PS50801">
    <property type="entry name" value="STAS"/>
    <property type="match status" value="1"/>
</dbReference>
<accession>A0A6J7SPT3</accession>
<evidence type="ECO:0000259" key="2">
    <source>
        <dbReference type="PROSITE" id="PS50801"/>
    </source>
</evidence>
<dbReference type="NCBIfam" id="TIGR00377">
    <property type="entry name" value="ant_ant_sig"/>
    <property type="match status" value="1"/>
</dbReference>
<proteinExistence type="inferred from homology"/>
<dbReference type="CDD" id="cd07043">
    <property type="entry name" value="STAS_anti-anti-sigma_factors"/>
    <property type="match status" value="1"/>
</dbReference>
<dbReference type="SUPFAM" id="SSF52091">
    <property type="entry name" value="SpoIIaa-like"/>
    <property type="match status" value="1"/>
</dbReference>
<dbReference type="EMBL" id="CAFBPZ010000205">
    <property type="protein sequence ID" value="CAB5043434.1"/>
    <property type="molecule type" value="Genomic_DNA"/>
</dbReference>